<accession>A0A5B0VGY9</accession>
<evidence type="ECO:0000313" key="4">
    <source>
        <dbReference type="EMBL" id="KAA1173359.1"/>
    </source>
</evidence>
<evidence type="ECO:0000313" key="5">
    <source>
        <dbReference type="Proteomes" id="UP000323161"/>
    </source>
</evidence>
<name>A0A5B0VGY9_9GAMM</name>
<keyword evidence="5" id="KW-1185">Reference proteome</keyword>
<comment type="caution">
    <text evidence="4">The sequence shown here is derived from an EMBL/GenBank/DDBJ whole genome shotgun (WGS) entry which is preliminary data.</text>
</comment>
<evidence type="ECO:0000256" key="2">
    <source>
        <dbReference type="SAM" id="SignalP"/>
    </source>
</evidence>
<dbReference type="SUPFAM" id="SSF47090">
    <property type="entry name" value="PGBD-like"/>
    <property type="match status" value="1"/>
</dbReference>
<evidence type="ECO:0000256" key="1">
    <source>
        <dbReference type="SAM" id="MobiDB-lite"/>
    </source>
</evidence>
<dbReference type="InterPro" id="IPR002477">
    <property type="entry name" value="Peptidoglycan-bd-like"/>
</dbReference>
<reference evidence="4 5" key="1">
    <citation type="submission" date="2019-08" db="EMBL/GenBank/DDBJ databases">
        <title>Marinobacter ZYF650 sp. nov., a marine bacterium isolated from seawater of the Mariana trench.</title>
        <authorList>
            <person name="Ahmad W."/>
        </authorList>
    </citation>
    <scope>NUCLEOTIDE SEQUENCE [LARGE SCALE GENOMIC DNA]</scope>
    <source>
        <strain evidence="4 5">ZYF650</strain>
    </source>
</reference>
<feature type="region of interest" description="Disordered" evidence="1">
    <location>
        <begin position="103"/>
        <end position="135"/>
    </location>
</feature>
<dbReference type="InterPro" id="IPR036366">
    <property type="entry name" value="PGBDSf"/>
</dbReference>
<proteinExistence type="predicted"/>
<feature type="domain" description="Peptidoglycan binding-like" evidence="3">
    <location>
        <begin position="30"/>
        <end position="84"/>
    </location>
</feature>
<dbReference type="Pfam" id="PF01471">
    <property type="entry name" value="PG_binding_1"/>
    <property type="match status" value="1"/>
</dbReference>
<dbReference type="InterPro" id="IPR036365">
    <property type="entry name" value="PGBD-like_sf"/>
</dbReference>
<keyword evidence="2" id="KW-0732">Signal</keyword>
<dbReference type="Gene3D" id="1.10.101.10">
    <property type="entry name" value="PGBD-like superfamily/PGBD"/>
    <property type="match status" value="1"/>
</dbReference>
<organism evidence="4 5">
    <name type="scientific">Marinobacter salinexigens</name>
    <dbReference type="NCBI Taxonomy" id="2919747"/>
    <lineage>
        <taxon>Bacteria</taxon>
        <taxon>Pseudomonadati</taxon>
        <taxon>Pseudomonadota</taxon>
        <taxon>Gammaproteobacteria</taxon>
        <taxon>Pseudomonadales</taxon>
        <taxon>Marinobacteraceae</taxon>
        <taxon>Marinobacter</taxon>
    </lineage>
</organism>
<feature type="chain" id="PRO_5023146443" evidence="2">
    <location>
        <begin position="30"/>
        <end position="135"/>
    </location>
</feature>
<sequence length="135" mass="14137">MRKATRHLGRLVIAAGTTVMLGLAPAAYANETVALKNALYGAGYHITNVSPQMDDATRAQLTQFQKDHGLQATGILDEEAKKALGMISVQVVAAATSTSGEKAAELTAAPEQKQAAAANKDGASEEDKDGGWKLW</sequence>
<dbReference type="Proteomes" id="UP000323161">
    <property type="component" value="Unassembled WGS sequence"/>
</dbReference>
<gene>
    <name evidence="4" type="ORF">FWJ25_11685</name>
</gene>
<evidence type="ECO:0000259" key="3">
    <source>
        <dbReference type="Pfam" id="PF01471"/>
    </source>
</evidence>
<dbReference type="EMBL" id="VTUU01000005">
    <property type="protein sequence ID" value="KAA1173359.1"/>
    <property type="molecule type" value="Genomic_DNA"/>
</dbReference>
<feature type="compositionally biased region" description="Basic and acidic residues" evidence="1">
    <location>
        <begin position="122"/>
        <end position="135"/>
    </location>
</feature>
<feature type="signal peptide" evidence="2">
    <location>
        <begin position="1"/>
        <end position="29"/>
    </location>
</feature>
<dbReference type="AlphaFoldDB" id="A0A5B0VGY9"/>
<protein>
    <submittedName>
        <fullName evidence="4">Peptidoglycan-binding protein</fullName>
    </submittedName>
</protein>
<feature type="compositionally biased region" description="Low complexity" evidence="1">
    <location>
        <begin position="108"/>
        <end position="118"/>
    </location>
</feature>